<sequence length="19" mass="2044">MPIGLKKRSLNALACGHCM</sequence>
<dbReference type="AlphaFoldDB" id="A0A0E9PC67"/>
<organism evidence="1">
    <name type="scientific">Anguilla anguilla</name>
    <name type="common">European freshwater eel</name>
    <name type="synonym">Muraena anguilla</name>
    <dbReference type="NCBI Taxonomy" id="7936"/>
    <lineage>
        <taxon>Eukaryota</taxon>
        <taxon>Metazoa</taxon>
        <taxon>Chordata</taxon>
        <taxon>Craniata</taxon>
        <taxon>Vertebrata</taxon>
        <taxon>Euteleostomi</taxon>
        <taxon>Actinopterygii</taxon>
        <taxon>Neopterygii</taxon>
        <taxon>Teleostei</taxon>
        <taxon>Anguilliformes</taxon>
        <taxon>Anguillidae</taxon>
        <taxon>Anguilla</taxon>
    </lineage>
</organism>
<reference evidence="1" key="2">
    <citation type="journal article" date="2015" name="Fish Shellfish Immunol.">
        <title>Early steps in the European eel (Anguilla anguilla)-Vibrio vulnificus interaction in the gills: Role of the RtxA13 toxin.</title>
        <authorList>
            <person name="Callol A."/>
            <person name="Pajuelo D."/>
            <person name="Ebbesson L."/>
            <person name="Teles M."/>
            <person name="MacKenzie S."/>
            <person name="Amaro C."/>
        </authorList>
    </citation>
    <scope>NUCLEOTIDE SEQUENCE</scope>
</reference>
<dbReference type="EMBL" id="GBXM01106443">
    <property type="protein sequence ID" value="JAH02134.1"/>
    <property type="molecule type" value="Transcribed_RNA"/>
</dbReference>
<reference evidence="1" key="1">
    <citation type="submission" date="2014-11" db="EMBL/GenBank/DDBJ databases">
        <authorList>
            <person name="Amaro Gonzalez C."/>
        </authorList>
    </citation>
    <scope>NUCLEOTIDE SEQUENCE</scope>
</reference>
<evidence type="ECO:0000313" key="1">
    <source>
        <dbReference type="EMBL" id="JAH02134.1"/>
    </source>
</evidence>
<protein>
    <submittedName>
        <fullName evidence="1">Uncharacterized protein</fullName>
    </submittedName>
</protein>
<accession>A0A0E9PC67</accession>
<proteinExistence type="predicted"/>
<name>A0A0E9PC67_ANGAN</name>